<dbReference type="AlphaFoldDB" id="A0A067PM75"/>
<evidence type="ECO:0000256" key="1">
    <source>
        <dbReference type="SAM" id="Coils"/>
    </source>
</evidence>
<dbReference type="CDD" id="cd10170">
    <property type="entry name" value="ASKHA_NBD_HSP70"/>
    <property type="match status" value="1"/>
</dbReference>
<evidence type="ECO:0000313" key="2">
    <source>
        <dbReference type="EMBL" id="KDQ52362.1"/>
    </source>
</evidence>
<sequence length="596" mass="65963">MLSKIPKKEYNGSYRKLLIAFDVGTTFSGVSYSILDPGTVPQPRGVNSFPGQSEVGGDCKIPSVILYNGDGSVRAVGSEVSQAKEDLEEEEQDAVVEVRRFKLHLAPENIKSAWINDASVPPLPPGKTAVDVLADFLTYLYRCARKYIRGSEPNGPAMLETIEDNIEFVLSHPNGWRGPQHNDMRQAAIMAGLIPATEAGHARLQFVTEGEASLHYCLDFVKDFGNIEEGSSVLVIDAGGGTIDCSSYKFISLSPITITEIAQPGCRLEGSESVTARAVTFLNEKLKGSPFIADVGTIASRFDETVKRTFKDSNKAQHVDFGRKGDHRPDLGITRGKLKLSGAEVESFFQPSLAGASDEIKKQRKSAHPTHIQTAFMVGGFAANDWLFYRLREELEQRGTELFRPHLYTNKAVAHGAVSSYLDHFVTSRVTRETFGTIIGVLFDDRKAAHRAREDQVFISPVGMPLLPGAFRAIINKGTVVREDCEYDTRCSLSSHHPSRLNEVTADITCYRGDKTEVDFIDEDPENFHLLGIVKADTSNLRHMLRPQLGLFGIPFFEVEFRVVFLCGQTELKAFLCWMENGVEKRSPATIVYTEV</sequence>
<evidence type="ECO:0000313" key="3">
    <source>
        <dbReference type="Proteomes" id="UP000027265"/>
    </source>
</evidence>
<feature type="coiled-coil region" evidence="1">
    <location>
        <begin position="73"/>
        <end position="100"/>
    </location>
</feature>
<dbReference type="SUPFAM" id="SSF53067">
    <property type="entry name" value="Actin-like ATPase domain"/>
    <property type="match status" value="2"/>
</dbReference>
<dbReference type="EMBL" id="KL197740">
    <property type="protein sequence ID" value="KDQ52362.1"/>
    <property type="molecule type" value="Genomic_DNA"/>
</dbReference>
<name>A0A067PM75_9AGAM</name>
<dbReference type="Gene3D" id="3.90.640.10">
    <property type="entry name" value="Actin, Chain A, domain 4"/>
    <property type="match status" value="1"/>
</dbReference>
<dbReference type="PANTHER" id="PTHR14187">
    <property type="entry name" value="ALPHA KINASE/ELONGATION FACTOR 2 KINASE"/>
    <property type="match status" value="1"/>
</dbReference>
<dbReference type="InParanoid" id="A0A067PM75"/>
<accession>A0A067PM75</accession>
<proteinExistence type="predicted"/>
<dbReference type="STRING" id="933084.A0A067PM75"/>
<keyword evidence="1" id="KW-0175">Coiled coil</keyword>
<organism evidence="2 3">
    <name type="scientific">Jaapia argillacea MUCL 33604</name>
    <dbReference type="NCBI Taxonomy" id="933084"/>
    <lineage>
        <taxon>Eukaryota</taxon>
        <taxon>Fungi</taxon>
        <taxon>Dikarya</taxon>
        <taxon>Basidiomycota</taxon>
        <taxon>Agaricomycotina</taxon>
        <taxon>Agaricomycetes</taxon>
        <taxon>Agaricomycetidae</taxon>
        <taxon>Jaapiales</taxon>
        <taxon>Jaapiaceae</taxon>
        <taxon>Jaapia</taxon>
    </lineage>
</organism>
<dbReference type="OrthoDB" id="2963168at2759"/>
<gene>
    <name evidence="2" type="ORF">JAAARDRAFT_210567</name>
</gene>
<reference evidence="3" key="1">
    <citation type="journal article" date="2014" name="Proc. Natl. Acad. Sci. U.S.A.">
        <title>Extensive sampling of basidiomycete genomes demonstrates inadequacy of the white-rot/brown-rot paradigm for wood decay fungi.</title>
        <authorList>
            <person name="Riley R."/>
            <person name="Salamov A.A."/>
            <person name="Brown D.W."/>
            <person name="Nagy L.G."/>
            <person name="Floudas D."/>
            <person name="Held B.W."/>
            <person name="Levasseur A."/>
            <person name="Lombard V."/>
            <person name="Morin E."/>
            <person name="Otillar R."/>
            <person name="Lindquist E.A."/>
            <person name="Sun H."/>
            <person name="LaButti K.M."/>
            <person name="Schmutz J."/>
            <person name="Jabbour D."/>
            <person name="Luo H."/>
            <person name="Baker S.E."/>
            <person name="Pisabarro A.G."/>
            <person name="Walton J.D."/>
            <person name="Blanchette R.A."/>
            <person name="Henrissat B."/>
            <person name="Martin F."/>
            <person name="Cullen D."/>
            <person name="Hibbett D.S."/>
            <person name="Grigoriev I.V."/>
        </authorList>
    </citation>
    <scope>NUCLEOTIDE SEQUENCE [LARGE SCALE GENOMIC DNA]</scope>
    <source>
        <strain evidence="3">MUCL 33604</strain>
    </source>
</reference>
<protein>
    <submittedName>
        <fullName evidence="2">Uncharacterized protein</fullName>
    </submittedName>
</protein>
<dbReference type="HOGENOM" id="CLU_009958_4_2_1"/>
<keyword evidence="3" id="KW-1185">Reference proteome</keyword>
<dbReference type="PANTHER" id="PTHR14187:SF5">
    <property type="entry name" value="HEAT SHOCK 70 KDA PROTEIN 12A"/>
    <property type="match status" value="1"/>
</dbReference>
<dbReference type="InterPro" id="IPR043129">
    <property type="entry name" value="ATPase_NBD"/>
</dbReference>
<dbReference type="Gene3D" id="3.30.420.40">
    <property type="match status" value="2"/>
</dbReference>
<dbReference type="Proteomes" id="UP000027265">
    <property type="component" value="Unassembled WGS sequence"/>
</dbReference>